<dbReference type="Proteomes" id="UP000770661">
    <property type="component" value="Unassembled WGS sequence"/>
</dbReference>
<name>A0A8J5CU53_CHIOP</name>
<gene>
    <name evidence="2" type="ORF">GWK47_006633</name>
</gene>
<organism evidence="2 3">
    <name type="scientific">Chionoecetes opilio</name>
    <name type="common">Atlantic snow crab</name>
    <name type="synonym">Cancer opilio</name>
    <dbReference type="NCBI Taxonomy" id="41210"/>
    <lineage>
        <taxon>Eukaryota</taxon>
        <taxon>Metazoa</taxon>
        <taxon>Ecdysozoa</taxon>
        <taxon>Arthropoda</taxon>
        <taxon>Crustacea</taxon>
        <taxon>Multicrustacea</taxon>
        <taxon>Malacostraca</taxon>
        <taxon>Eumalacostraca</taxon>
        <taxon>Eucarida</taxon>
        <taxon>Decapoda</taxon>
        <taxon>Pleocyemata</taxon>
        <taxon>Brachyura</taxon>
        <taxon>Eubrachyura</taxon>
        <taxon>Majoidea</taxon>
        <taxon>Majidae</taxon>
        <taxon>Chionoecetes</taxon>
    </lineage>
</organism>
<dbReference type="AlphaFoldDB" id="A0A8J5CU53"/>
<evidence type="ECO:0000313" key="2">
    <source>
        <dbReference type="EMBL" id="KAG0720706.1"/>
    </source>
</evidence>
<dbReference type="EMBL" id="JACEEZ010012404">
    <property type="protein sequence ID" value="KAG0720706.1"/>
    <property type="molecule type" value="Genomic_DNA"/>
</dbReference>
<feature type="region of interest" description="Disordered" evidence="1">
    <location>
        <begin position="149"/>
        <end position="185"/>
    </location>
</feature>
<accession>A0A8J5CU53</accession>
<evidence type="ECO:0000313" key="3">
    <source>
        <dbReference type="Proteomes" id="UP000770661"/>
    </source>
</evidence>
<reference evidence="2" key="1">
    <citation type="submission" date="2020-07" db="EMBL/GenBank/DDBJ databases">
        <title>The High-quality genome of the commercially important snow crab, Chionoecetes opilio.</title>
        <authorList>
            <person name="Jeong J.-H."/>
            <person name="Ryu S."/>
        </authorList>
    </citation>
    <scope>NUCLEOTIDE SEQUENCE</scope>
    <source>
        <strain evidence="2">MADBK_172401_WGS</strain>
        <tissue evidence="2">Digestive gland</tissue>
    </source>
</reference>
<keyword evidence="3" id="KW-1185">Reference proteome</keyword>
<proteinExistence type="predicted"/>
<protein>
    <submittedName>
        <fullName evidence="2">Uncharacterized protein</fullName>
    </submittedName>
</protein>
<evidence type="ECO:0000256" key="1">
    <source>
        <dbReference type="SAM" id="MobiDB-lite"/>
    </source>
</evidence>
<comment type="caution">
    <text evidence="2">The sequence shown here is derived from an EMBL/GenBank/DDBJ whole genome shotgun (WGS) entry which is preliminary data.</text>
</comment>
<sequence length="185" mass="20294">MVTHPLKCYQNLSPKGLLGPLSLETFFFSSTSCLIPEAKATQTLYSHIPWEKRPPHTSFVSTNTATSPPGGKRWQITFAQTRLKTVLSRRQNAATGTKPPFSWKQKKTLQESVNFWGSSTLASNIPATQKVPRMLPGTELLPASRTSWALRGSAHSTSHKSAPRWKTPPRMGLLPPVSSASLTGV</sequence>